<evidence type="ECO:0000256" key="1">
    <source>
        <dbReference type="SAM" id="MobiDB-lite"/>
    </source>
</evidence>
<dbReference type="InterPro" id="IPR036890">
    <property type="entry name" value="HATPase_C_sf"/>
</dbReference>
<feature type="region of interest" description="Disordered" evidence="1">
    <location>
        <begin position="468"/>
        <end position="518"/>
    </location>
</feature>
<name>A0A6C0K4X8_9ZZZZ</name>
<proteinExistence type="predicted"/>
<protein>
    <recommendedName>
        <fullName evidence="3">Histidine kinase/HSP90-like ATPase domain-containing protein</fullName>
    </recommendedName>
</protein>
<organism evidence="2">
    <name type="scientific">viral metagenome</name>
    <dbReference type="NCBI Taxonomy" id="1070528"/>
    <lineage>
        <taxon>unclassified sequences</taxon>
        <taxon>metagenomes</taxon>
        <taxon>organismal metagenomes</taxon>
    </lineage>
</organism>
<dbReference type="Pfam" id="PF13589">
    <property type="entry name" value="HATPase_c_3"/>
    <property type="match status" value="1"/>
</dbReference>
<sequence>MSIQEDCRPSLRGEMKKARHSGYDLTSSLFEFIDNARDTGCEEIRMDLREKIEGSSGSTGNGGIKGRKIFKIIISDNFSEGIPLSVLRTMFSWTYDRQRLSDQIGEYGTGFKSASVNLGNRLCVYTLDASTGGYYRAIADWEEMEEMNVWDPTVEEIDMEKYRMYHPWEVGTSFVMESLRHEFFYHPRNHPCIAQTLYENMAYHYKYFLEAFPEKKMTVRGIFENGEPVTMKTLSCQEGLENCSFFRKALHIVESRVLVYLDQAGFFNYFVQRAPSSSTGGKIEMVENVGTRKNGNAILKPVEVSIRILANMRLIGEVEFRSCVYFTPVSMETTTTTEAEEPPPTSLGTIDVILNDRVVGRDLTLRKKRTDGLMDYVKHEVRILSKELSSILGIQYNKKSHFADNELKYTLEHVQGVHEKMIVRQYNMTVTTTDHVSALDSMGNSTVMGATTKEDEFLSMIPHIETLSSVPSTPLPTPPPPPPPSLSLPSSSLAPEPEPALPSITVPQDGSSGGRRKNFTTQAKISILTAQECRDSEMDFLLKQDILPFDYDHISDRTNNSEDNGQALSVILHAIKSRRPIAYEKILKNRTEYIVDLLNCITSSKIFREAYQEGKIVVKPPPEKCSSSIEIMKGIFFSG</sequence>
<reference evidence="2" key="1">
    <citation type="journal article" date="2020" name="Nature">
        <title>Giant virus diversity and host interactions through global metagenomics.</title>
        <authorList>
            <person name="Schulz F."/>
            <person name="Roux S."/>
            <person name="Paez-Espino D."/>
            <person name="Jungbluth S."/>
            <person name="Walsh D.A."/>
            <person name="Denef V.J."/>
            <person name="McMahon K.D."/>
            <person name="Konstantinidis K.T."/>
            <person name="Eloe-Fadrosh E.A."/>
            <person name="Kyrpides N.C."/>
            <person name="Woyke T."/>
        </authorList>
    </citation>
    <scope>NUCLEOTIDE SEQUENCE</scope>
    <source>
        <strain evidence="2">GVMAG-S-1101169-75</strain>
    </source>
</reference>
<feature type="compositionally biased region" description="Pro residues" evidence="1">
    <location>
        <begin position="473"/>
        <end position="486"/>
    </location>
</feature>
<evidence type="ECO:0008006" key="3">
    <source>
        <dbReference type="Google" id="ProtNLM"/>
    </source>
</evidence>
<evidence type="ECO:0000313" key="2">
    <source>
        <dbReference type="EMBL" id="QHU11850.1"/>
    </source>
</evidence>
<accession>A0A6C0K4X8</accession>
<dbReference type="AlphaFoldDB" id="A0A6C0K4X8"/>
<dbReference type="SUPFAM" id="SSF55874">
    <property type="entry name" value="ATPase domain of HSP90 chaperone/DNA topoisomerase II/histidine kinase"/>
    <property type="match status" value="1"/>
</dbReference>
<dbReference type="EMBL" id="MN740791">
    <property type="protein sequence ID" value="QHU11850.1"/>
    <property type="molecule type" value="Genomic_DNA"/>
</dbReference>